<comment type="caution">
    <text evidence="3">The sequence shown here is derived from an EMBL/GenBank/DDBJ whole genome shotgun (WGS) entry which is preliminary data.</text>
</comment>
<dbReference type="EMBL" id="JARIHO010000087">
    <property type="protein sequence ID" value="KAJ7307745.1"/>
    <property type="molecule type" value="Genomic_DNA"/>
</dbReference>
<evidence type="ECO:0000256" key="1">
    <source>
        <dbReference type="SAM" id="MobiDB-lite"/>
    </source>
</evidence>
<dbReference type="AlphaFoldDB" id="A0AAD6Z5A7"/>
<feature type="region of interest" description="Disordered" evidence="1">
    <location>
        <begin position="241"/>
        <end position="306"/>
    </location>
</feature>
<protein>
    <recommendedName>
        <fullName evidence="2">BHLH domain-containing protein</fullName>
    </recommendedName>
</protein>
<reference evidence="3" key="1">
    <citation type="submission" date="2023-03" db="EMBL/GenBank/DDBJ databases">
        <title>Massive genome expansion in bonnet fungi (Mycena s.s.) driven by repeated elements and novel gene families across ecological guilds.</title>
        <authorList>
            <consortium name="Lawrence Berkeley National Laboratory"/>
            <person name="Harder C.B."/>
            <person name="Miyauchi S."/>
            <person name="Viragh M."/>
            <person name="Kuo A."/>
            <person name="Thoen E."/>
            <person name="Andreopoulos B."/>
            <person name="Lu D."/>
            <person name="Skrede I."/>
            <person name="Drula E."/>
            <person name="Henrissat B."/>
            <person name="Morin E."/>
            <person name="Kohler A."/>
            <person name="Barry K."/>
            <person name="LaButti K."/>
            <person name="Morin E."/>
            <person name="Salamov A."/>
            <person name="Lipzen A."/>
            <person name="Mereny Z."/>
            <person name="Hegedus B."/>
            <person name="Baldrian P."/>
            <person name="Stursova M."/>
            <person name="Weitz H."/>
            <person name="Taylor A."/>
            <person name="Grigoriev I.V."/>
            <person name="Nagy L.G."/>
            <person name="Martin F."/>
            <person name="Kauserud H."/>
        </authorList>
    </citation>
    <scope>NUCLEOTIDE SEQUENCE</scope>
    <source>
        <strain evidence="3">CBHHK002</strain>
    </source>
</reference>
<dbReference type="InterPro" id="IPR036638">
    <property type="entry name" value="HLH_DNA-bd_sf"/>
</dbReference>
<gene>
    <name evidence="3" type="ORF">DFH08DRAFT_1051267</name>
</gene>
<accession>A0AAD6Z5A7</accession>
<dbReference type="CDD" id="cd00083">
    <property type="entry name" value="bHLH_SF"/>
    <property type="match status" value="1"/>
</dbReference>
<dbReference type="Proteomes" id="UP001218218">
    <property type="component" value="Unassembled WGS sequence"/>
</dbReference>
<dbReference type="GO" id="GO:0046983">
    <property type="term" value="F:protein dimerization activity"/>
    <property type="evidence" value="ECO:0007669"/>
    <property type="project" value="InterPro"/>
</dbReference>
<proteinExistence type="predicted"/>
<evidence type="ECO:0000313" key="4">
    <source>
        <dbReference type="Proteomes" id="UP001218218"/>
    </source>
</evidence>
<feature type="domain" description="BHLH" evidence="2">
    <location>
        <begin position="134"/>
        <end position="186"/>
    </location>
</feature>
<dbReference type="Gene3D" id="4.10.280.10">
    <property type="entry name" value="Helix-loop-helix DNA-binding domain"/>
    <property type="match status" value="1"/>
</dbReference>
<sequence>MGLKRTKLGRSIAGTELGAKVGSMARKGNLNGLEVWEIDRRNWVPSERRREQGTKRVSSDRSGPEWVGSAQVLIHEARFCGSGVRIGPMLDSPQLFAGRRSDGKLWPRAIANGEYNTDSMNLSSRLQETQWPRRATRQILSKTKDRRTSLNTRFVHLASLLSSLAEVHRPSKAAVVESSIAYVHSAREHRTLASCELQALHIENQSLCREVNQWRARAGLDANVEPRRSDLFVLVLTGDMPEIHSDPREPKEHTNDMLPPSEEIHQRSSLQSPLAATSNFRLPDDSPRNSISRESSPHSIGDSMDWTNTIAPQTVAYHNTSQSSLDGLSAAESGESVNSSFSSSSWAEWNLPSYHVLAHRLILQELDLTGTVTRLDTYPVDSGGSADIYGGILGMPHWQSTQLSRRQVAIKIYRRLPSEPQELEQTSTGNWTVNPRLQPSTASAVANDLLLFPFWGAGGTYPCLAPLWLIGYAVYMYNTFYRVGKQNTVKQRHNAPEDWA</sequence>
<keyword evidence="4" id="KW-1185">Reference proteome</keyword>
<feature type="compositionally biased region" description="Polar residues" evidence="1">
    <location>
        <begin position="267"/>
        <end position="280"/>
    </location>
</feature>
<feature type="compositionally biased region" description="Basic and acidic residues" evidence="1">
    <location>
        <begin position="241"/>
        <end position="255"/>
    </location>
</feature>
<evidence type="ECO:0000259" key="2">
    <source>
        <dbReference type="PROSITE" id="PS50888"/>
    </source>
</evidence>
<evidence type="ECO:0000313" key="3">
    <source>
        <dbReference type="EMBL" id="KAJ7307745.1"/>
    </source>
</evidence>
<name>A0AAD6Z5A7_9AGAR</name>
<dbReference type="PROSITE" id="PS50888">
    <property type="entry name" value="BHLH"/>
    <property type="match status" value="1"/>
</dbReference>
<dbReference type="InterPro" id="IPR011598">
    <property type="entry name" value="bHLH_dom"/>
</dbReference>
<organism evidence="3 4">
    <name type="scientific">Mycena albidolilacea</name>
    <dbReference type="NCBI Taxonomy" id="1033008"/>
    <lineage>
        <taxon>Eukaryota</taxon>
        <taxon>Fungi</taxon>
        <taxon>Dikarya</taxon>
        <taxon>Basidiomycota</taxon>
        <taxon>Agaricomycotina</taxon>
        <taxon>Agaricomycetes</taxon>
        <taxon>Agaricomycetidae</taxon>
        <taxon>Agaricales</taxon>
        <taxon>Marasmiineae</taxon>
        <taxon>Mycenaceae</taxon>
        <taxon>Mycena</taxon>
    </lineage>
</organism>
<dbReference type="SUPFAM" id="SSF47459">
    <property type="entry name" value="HLH, helix-loop-helix DNA-binding domain"/>
    <property type="match status" value="1"/>
</dbReference>
<feature type="compositionally biased region" description="Polar residues" evidence="1">
    <location>
        <begin position="288"/>
        <end position="298"/>
    </location>
</feature>